<dbReference type="Pfam" id="PF01553">
    <property type="entry name" value="Acyltransferase"/>
    <property type="match status" value="1"/>
</dbReference>
<keyword evidence="1" id="KW-0808">Transferase</keyword>
<dbReference type="PANTHER" id="PTHR10434:SF66">
    <property type="entry name" value="PHOSPHOLIPID_GLYCEROL ACYLTRANSFERASE DOMAIN-CONTAINING PROTEIN"/>
    <property type="match status" value="1"/>
</dbReference>
<evidence type="ECO:0000259" key="3">
    <source>
        <dbReference type="SMART" id="SM00563"/>
    </source>
</evidence>
<reference evidence="4 7" key="1">
    <citation type="submission" date="2021-06" db="EMBL/GenBank/DDBJ databases">
        <title>Collection of gut derived symbiotic bacterial strains cultured from healthy donors.</title>
        <authorList>
            <person name="Lin H."/>
            <person name="Littmann E."/>
            <person name="Pamer E.G."/>
        </authorList>
    </citation>
    <scope>NUCLEOTIDE SEQUENCE</scope>
    <source>
        <strain evidence="5 7">MSK.21.70</strain>
        <strain evidence="4">MSK.21.82</strain>
    </source>
</reference>
<dbReference type="RefSeq" id="WP_217747608.1">
    <property type="nucleotide sequence ID" value="NZ_JAHOEB010000028.1"/>
</dbReference>
<dbReference type="InterPro" id="IPR002123">
    <property type="entry name" value="Plipid/glycerol_acylTrfase"/>
</dbReference>
<dbReference type="PANTHER" id="PTHR10434">
    <property type="entry name" value="1-ACYL-SN-GLYCEROL-3-PHOSPHATE ACYLTRANSFERASE"/>
    <property type="match status" value="1"/>
</dbReference>
<dbReference type="CDD" id="cd07989">
    <property type="entry name" value="LPLAT_AGPAT-like"/>
    <property type="match status" value="1"/>
</dbReference>
<dbReference type="EMBL" id="JAHOEF010000030">
    <property type="protein sequence ID" value="MBV3382775.1"/>
    <property type="molecule type" value="Genomic_DNA"/>
</dbReference>
<evidence type="ECO:0000313" key="5">
    <source>
        <dbReference type="EMBL" id="MBV3392789.1"/>
    </source>
</evidence>
<feature type="domain" description="Phospholipid/glycerol acyltransferase" evidence="3">
    <location>
        <begin position="70"/>
        <end position="185"/>
    </location>
</feature>
<comment type="caution">
    <text evidence="4">The sequence shown here is derived from an EMBL/GenBank/DDBJ whole genome shotgun (WGS) entry which is preliminary data.</text>
</comment>
<dbReference type="Proteomes" id="UP001197492">
    <property type="component" value="Unassembled WGS sequence"/>
</dbReference>
<evidence type="ECO:0000313" key="4">
    <source>
        <dbReference type="EMBL" id="MBV3382775.1"/>
    </source>
</evidence>
<evidence type="ECO:0000256" key="1">
    <source>
        <dbReference type="ARBA" id="ARBA00022679"/>
    </source>
</evidence>
<sequence>MKRLILIVLRFFFELPVLIFQLKHIKKHKDTIPFEDRIDWTRRLLKKATKRARVNLTITGTEHLPETGGFFVAPNHQGLFDVLALFDSIERPFKIVFKKELLDVIFLRDVAEFMEYPAIDRTNLRASMKLMRQVKKEMSEGIPYVIFPEGTRSKKGNELLEFKGGSFKPAMDAQVPIIPCVMHNCFKVLDSNSIKRVDCGIHYLSPIPYEEYKDMNSVEVANLVQSRIQTKMAELEERA</sequence>
<keyword evidence="7" id="KW-1185">Reference proteome</keyword>
<accession>A0AAW4MRA7</accession>
<evidence type="ECO:0000313" key="6">
    <source>
        <dbReference type="Proteomes" id="UP001196408"/>
    </source>
</evidence>
<gene>
    <name evidence="4" type="ORF">KSV97_06000</name>
    <name evidence="5" type="ORF">KSW06_05920</name>
</gene>
<proteinExistence type="predicted"/>
<keyword evidence="2 4" id="KW-0012">Acyltransferase</keyword>
<dbReference type="GO" id="GO:0003841">
    <property type="term" value="F:1-acylglycerol-3-phosphate O-acyltransferase activity"/>
    <property type="evidence" value="ECO:0007669"/>
    <property type="project" value="TreeGrafter"/>
</dbReference>
<evidence type="ECO:0000313" key="7">
    <source>
        <dbReference type="Proteomes" id="UP001197492"/>
    </source>
</evidence>
<dbReference type="Proteomes" id="UP001196408">
    <property type="component" value="Unassembled WGS sequence"/>
</dbReference>
<dbReference type="AlphaFoldDB" id="A0AAW4MRA7"/>
<name>A0AAW4MRA7_9FIRM</name>
<evidence type="ECO:0000256" key="2">
    <source>
        <dbReference type="ARBA" id="ARBA00023315"/>
    </source>
</evidence>
<dbReference type="SMART" id="SM00563">
    <property type="entry name" value="PlsC"/>
    <property type="match status" value="1"/>
</dbReference>
<dbReference type="GO" id="GO:0006654">
    <property type="term" value="P:phosphatidic acid biosynthetic process"/>
    <property type="evidence" value="ECO:0007669"/>
    <property type="project" value="TreeGrafter"/>
</dbReference>
<dbReference type="EMBL" id="JAHOEL010000029">
    <property type="protein sequence ID" value="MBV3392789.1"/>
    <property type="molecule type" value="Genomic_DNA"/>
</dbReference>
<organism evidence="4 6">
    <name type="scientific">Catenibacterium mitsuokai</name>
    <dbReference type="NCBI Taxonomy" id="100886"/>
    <lineage>
        <taxon>Bacteria</taxon>
        <taxon>Bacillati</taxon>
        <taxon>Bacillota</taxon>
        <taxon>Erysipelotrichia</taxon>
        <taxon>Erysipelotrichales</taxon>
        <taxon>Coprobacillaceae</taxon>
        <taxon>Catenibacterium</taxon>
    </lineage>
</organism>
<protein>
    <submittedName>
        <fullName evidence="4">1-acyl-sn-glycerol-3-phosphate acyltransferase</fullName>
    </submittedName>
</protein>